<keyword evidence="2" id="KW-0489">Methyltransferase</keyword>
<dbReference type="GO" id="GO:0008168">
    <property type="term" value="F:methyltransferase activity"/>
    <property type="evidence" value="ECO:0007669"/>
    <property type="project" value="UniProtKB-KW"/>
</dbReference>
<dbReference type="SUPFAM" id="SSF53335">
    <property type="entry name" value="S-adenosyl-L-methionine-dependent methyltransferases"/>
    <property type="match status" value="1"/>
</dbReference>
<organism evidence="2 3">
    <name type="scientific">Pedococcus cremeus</name>
    <dbReference type="NCBI Taxonomy" id="587636"/>
    <lineage>
        <taxon>Bacteria</taxon>
        <taxon>Bacillati</taxon>
        <taxon>Actinomycetota</taxon>
        <taxon>Actinomycetes</taxon>
        <taxon>Micrococcales</taxon>
        <taxon>Intrasporangiaceae</taxon>
        <taxon>Pedococcus</taxon>
    </lineage>
</organism>
<feature type="domain" description="Methyltransferase" evidence="1">
    <location>
        <begin position="43"/>
        <end position="139"/>
    </location>
</feature>
<dbReference type="InterPro" id="IPR041698">
    <property type="entry name" value="Methyltransf_25"/>
</dbReference>
<dbReference type="GO" id="GO:0032259">
    <property type="term" value="P:methylation"/>
    <property type="evidence" value="ECO:0007669"/>
    <property type="project" value="UniProtKB-KW"/>
</dbReference>
<dbReference type="STRING" id="587636.SAMN05216199_1564"/>
<gene>
    <name evidence="2" type="ORF">SAMN05216199_1564</name>
</gene>
<protein>
    <submittedName>
        <fullName evidence="2">Methyltransferase domain-containing protein</fullName>
    </submittedName>
</protein>
<keyword evidence="3" id="KW-1185">Reference proteome</keyword>
<dbReference type="OrthoDB" id="7273451at2"/>
<name>A0A1H9TEA3_9MICO</name>
<dbReference type="Pfam" id="PF13649">
    <property type="entry name" value="Methyltransf_25"/>
    <property type="match status" value="1"/>
</dbReference>
<accession>A0A1H9TEA3</accession>
<sequence>MGTGHGRASPDWLALRERADAAARAPELVEQVRSHLPGRGLVVHDLGCGTGSMARWLAPQLAGPQHWVMVDRDAELLRVAATSALGPAADGSAVTAERRQRDITRLAPEELRRAGLITASALLDMLTDEELSRLVVSCAAARCPVLITLSVTGHVDLLPCDPFDEVVREAFNGHQRRRLIGGQRLLGPDAVDAAVDWFHRAGLEVLLRLSPWRLGPDEHQLQTQWFTGWLGAACERSPGLAAQASAYAERRLADAAAGRLRVTVHHQDLLVLPR</sequence>
<dbReference type="EMBL" id="FOHB01000002">
    <property type="protein sequence ID" value="SER95377.1"/>
    <property type="molecule type" value="Genomic_DNA"/>
</dbReference>
<dbReference type="Gene3D" id="3.40.50.150">
    <property type="entry name" value="Vaccinia Virus protein VP39"/>
    <property type="match status" value="1"/>
</dbReference>
<dbReference type="InterPro" id="IPR029063">
    <property type="entry name" value="SAM-dependent_MTases_sf"/>
</dbReference>
<dbReference type="Proteomes" id="UP000199019">
    <property type="component" value="Unassembled WGS sequence"/>
</dbReference>
<reference evidence="3" key="1">
    <citation type="submission" date="2016-10" db="EMBL/GenBank/DDBJ databases">
        <authorList>
            <person name="Varghese N."/>
            <person name="Submissions S."/>
        </authorList>
    </citation>
    <scope>NUCLEOTIDE SEQUENCE [LARGE SCALE GENOMIC DNA]</scope>
    <source>
        <strain evidence="3">CGMCC 1.6963</strain>
    </source>
</reference>
<evidence type="ECO:0000313" key="2">
    <source>
        <dbReference type="EMBL" id="SER95377.1"/>
    </source>
</evidence>
<evidence type="ECO:0000259" key="1">
    <source>
        <dbReference type="Pfam" id="PF13649"/>
    </source>
</evidence>
<dbReference type="AlphaFoldDB" id="A0A1H9TEA3"/>
<proteinExistence type="predicted"/>
<keyword evidence="2" id="KW-0808">Transferase</keyword>
<evidence type="ECO:0000313" key="3">
    <source>
        <dbReference type="Proteomes" id="UP000199019"/>
    </source>
</evidence>